<evidence type="ECO:0000313" key="3">
    <source>
        <dbReference type="Proteomes" id="UP000199073"/>
    </source>
</evidence>
<evidence type="ECO:0000256" key="1">
    <source>
        <dbReference type="SAM" id="MobiDB-lite"/>
    </source>
</evidence>
<dbReference type="EMBL" id="FNJI01000048">
    <property type="protein sequence ID" value="SDP77169.1"/>
    <property type="molecule type" value="Genomic_DNA"/>
</dbReference>
<protein>
    <submittedName>
        <fullName evidence="2">Uncharacterized protein</fullName>
    </submittedName>
</protein>
<accession>A0A1H0VF18</accession>
<dbReference type="STRING" id="91360.SAMN05660330_04040"/>
<dbReference type="Proteomes" id="UP000199073">
    <property type="component" value="Unassembled WGS sequence"/>
</dbReference>
<organism evidence="2 3">
    <name type="scientific">Desulforhopalus singaporensis</name>
    <dbReference type="NCBI Taxonomy" id="91360"/>
    <lineage>
        <taxon>Bacteria</taxon>
        <taxon>Pseudomonadati</taxon>
        <taxon>Thermodesulfobacteriota</taxon>
        <taxon>Desulfobulbia</taxon>
        <taxon>Desulfobulbales</taxon>
        <taxon>Desulfocapsaceae</taxon>
        <taxon>Desulforhopalus</taxon>
    </lineage>
</organism>
<proteinExistence type="predicted"/>
<keyword evidence="3" id="KW-1185">Reference proteome</keyword>
<reference evidence="2 3" key="1">
    <citation type="submission" date="2016-10" db="EMBL/GenBank/DDBJ databases">
        <authorList>
            <person name="de Groot N.N."/>
        </authorList>
    </citation>
    <scope>NUCLEOTIDE SEQUENCE [LARGE SCALE GENOMIC DNA]</scope>
    <source>
        <strain evidence="2 3">DSM 12130</strain>
    </source>
</reference>
<feature type="region of interest" description="Disordered" evidence="1">
    <location>
        <begin position="61"/>
        <end position="81"/>
    </location>
</feature>
<name>A0A1H0VF18_9BACT</name>
<gene>
    <name evidence="2" type="ORF">SAMN05660330_04040</name>
</gene>
<dbReference type="AlphaFoldDB" id="A0A1H0VF18"/>
<sequence>MADVDQSGGERMKAIFPEEIELAYTNVPANAENEWANATTYNAGDRVKVTDQEPHRVYKSLRNNNTNKYPPENIEPQVIET</sequence>
<evidence type="ECO:0000313" key="2">
    <source>
        <dbReference type="EMBL" id="SDP77169.1"/>
    </source>
</evidence>